<evidence type="ECO:0000313" key="1">
    <source>
        <dbReference type="EMBL" id="KVN76132.1"/>
    </source>
</evidence>
<evidence type="ECO:0000313" key="6">
    <source>
        <dbReference type="Proteomes" id="UP000183667"/>
    </source>
</evidence>
<comment type="caution">
    <text evidence="2">The sequence shown here is derived from an EMBL/GenBank/DDBJ whole genome shotgun (WGS) entry which is preliminary data.</text>
</comment>
<dbReference type="Proteomes" id="UP000057910">
    <property type="component" value="Unassembled WGS sequence"/>
</dbReference>
<dbReference type="EMBL" id="LPAD01000102">
    <property type="protein sequence ID" value="KVN76132.1"/>
    <property type="molecule type" value="Genomic_DNA"/>
</dbReference>
<protein>
    <submittedName>
        <fullName evidence="2">Uncharacterized protein</fullName>
    </submittedName>
</protein>
<proteinExistence type="predicted"/>
<dbReference type="Proteomes" id="UP000183667">
    <property type="component" value="Unassembled WGS sequence"/>
</dbReference>
<gene>
    <name evidence="3" type="ORF">BGV66_14250</name>
    <name evidence="1" type="ORF">WJ68_26265</name>
    <name evidence="2" type="ORF">WJ96_23970</name>
</gene>
<reference evidence="3" key="3">
    <citation type="submission" date="2016-08" db="EMBL/GenBank/DDBJ databases">
        <authorList>
            <person name="Price E.P."/>
            <person name="Currie B.J."/>
            <person name="Wagner D.M."/>
        </authorList>
    </citation>
    <scope>NUCLEOTIDE SEQUENCE</scope>
    <source>
        <strain evidence="3">MSMB0103</strain>
    </source>
</reference>
<organism evidence="2 4">
    <name type="scientific">Burkholderia ubonensis</name>
    <dbReference type="NCBI Taxonomy" id="101571"/>
    <lineage>
        <taxon>Bacteria</taxon>
        <taxon>Pseudomonadati</taxon>
        <taxon>Pseudomonadota</taxon>
        <taxon>Betaproteobacteria</taxon>
        <taxon>Burkholderiales</taxon>
        <taxon>Burkholderiaceae</taxon>
        <taxon>Burkholderia</taxon>
        <taxon>Burkholderia cepacia complex</taxon>
    </lineage>
</organism>
<dbReference type="RefSeq" id="WP_059808218.1">
    <property type="nucleotide sequence ID" value="NZ_CP013447.1"/>
</dbReference>
<dbReference type="EMBL" id="MEAU01000019">
    <property type="protein sequence ID" value="OJA47026.1"/>
    <property type="molecule type" value="Genomic_DNA"/>
</dbReference>
<accession>A0AAW3P1Y1</accession>
<evidence type="ECO:0000313" key="3">
    <source>
        <dbReference type="EMBL" id="OJA47026.1"/>
    </source>
</evidence>
<keyword evidence="4" id="KW-1185">Reference proteome</keyword>
<evidence type="ECO:0000313" key="5">
    <source>
        <dbReference type="Proteomes" id="UP000057910"/>
    </source>
</evidence>
<reference evidence="4 5" key="1">
    <citation type="submission" date="2015-11" db="EMBL/GenBank/DDBJ databases">
        <title>Expanding the genomic diversity of Burkholderia species for the development of highly accurate diagnostics.</title>
        <authorList>
            <person name="Sahl J."/>
            <person name="Keim P."/>
            <person name="Wagner D."/>
        </authorList>
    </citation>
    <scope>NUCLEOTIDE SEQUENCE [LARGE SCALE GENOMIC DNA]</scope>
    <source>
        <strain evidence="1 5">MSMB1585WGS</strain>
        <strain evidence="2 4">MSMB1808WGS</strain>
    </source>
</reference>
<dbReference type="Proteomes" id="UP000056453">
    <property type="component" value="Unassembled WGS sequence"/>
</dbReference>
<reference evidence="6" key="2">
    <citation type="submission" date="2016-08" db="EMBL/GenBank/DDBJ databases">
        <title>Population biology and virulence potential of Burkholderia ubonensis.</title>
        <authorList>
            <person name="Price E.P."/>
            <person name="Currie B.J."/>
            <person name="Wagner D.M."/>
        </authorList>
    </citation>
    <scope>NUCLEOTIDE SEQUENCE [LARGE SCALE GENOMIC DNA]</scope>
    <source>
        <strain evidence="6">MSMB0103</strain>
    </source>
</reference>
<evidence type="ECO:0000313" key="2">
    <source>
        <dbReference type="EMBL" id="KVP85285.1"/>
    </source>
</evidence>
<evidence type="ECO:0000313" key="4">
    <source>
        <dbReference type="Proteomes" id="UP000056453"/>
    </source>
</evidence>
<dbReference type="EMBL" id="LPBJ01000119">
    <property type="protein sequence ID" value="KVP85285.1"/>
    <property type="molecule type" value="Genomic_DNA"/>
</dbReference>
<dbReference type="AlphaFoldDB" id="A0AAW3P1Y1"/>
<sequence length="76" mass="8196">MQASPIERMDGTRLVLGTSRQRPAVIGRSPSLVSPCRTAAVRTPIMIEDVVTPQLGLKVYPSDSVIFSETSIAPRS</sequence>
<name>A0AAW3P1Y1_9BURK</name>